<evidence type="ECO:0000313" key="3">
    <source>
        <dbReference type="Proteomes" id="UP000307440"/>
    </source>
</evidence>
<dbReference type="Proteomes" id="UP000307440">
    <property type="component" value="Unassembled WGS sequence"/>
</dbReference>
<evidence type="ECO:0000313" key="2">
    <source>
        <dbReference type="EMBL" id="TFK23616.1"/>
    </source>
</evidence>
<dbReference type="EMBL" id="ML210215">
    <property type="protein sequence ID" value="TFK23616.1"/>
    <property type="molecule type" value="Genomic_DNA"/>
</dbReference>
<reference evidence="2 3" key="1">
    <citation type="journal article" date="2019" name="Nat. Ecol. Evol.">
        <title>Megaphylogeny resolves global patterns of mushroom evolution.</title>
        <authorList>
            <person name="Varga T."/>
            <person name="Krizsan K."/>
            <person name="Foldi C."/>
            <person name="Dima B."/>
            <person name="Sanchez-Garcia M."/>
            <person name="Sanchez-Ramirez S."/>
            <person name="Szollosi G.J."/>
            <person name="Szarkandi J.G."/>
            <person name="Papp V."/>
            <person name="Albert L."/>
            <person name="Andreopoulos W."/>
            <person name="Angelini C."/>
            <person name="Antonin V."/>
            <person name="Barry K.W."/>
            <person name="Bougher N.L."/>
            <person name="Buchanan P."/>
            <person name="Buyck B."/>
            <person name="Bense V."/>
            <person name="Catcheside P."/>
            <person name="Chovatia M."/>
            <person name="Cooper J."/>
            <person name="Damon W."/>
            <person name="Desjardin D."/>
            <person name="Finy P."/>
            <person name="Geml J."/>
            <person name="Haridas S."/>
            <person name="Hughes K."/>
            <person name="Justo A."/>
            <person name="Karasinski D."/>
            <person name="Kautmanova I."/>
            <person name="Kiss B."/>
            <person name="Kocsube S."/>
            <person name="Kotiranta H."/>
            <person name="LaButti K.M."/>
            <person name="Lechner B.E."/>
            <person name="Liimatainen K."/>
            <person name="Lipzen A."/>
            <person name="Lukacs Z."/>
            <person name="Mihaltcheva S."/>
            <person name="Morgado L.N."/>
            <person name="Niskanen T."/>
            <person name="Noordeloos M.E."/>
            <person name="Ohm R.A."/>
            <person name="Ortiz-Santana B."/>
            <person name="Ovrebo C."/>
            <person name="Racz N."/>
            <person name="Riley R."/>
            <person name="Savchenko A."/>
            <person name="Shiryaev A."/>
            <person name="Soop K."/>
            <person name="Spirin V."/>
            <person name="Szebenyi C."/>
            <person name="Tomsovsky M."/>
            <person name="Tulloss R.E."/>
            <person name="Uehling J."/>
            <person name="Grigoriev I.V."/>
            <person name="Vagvolgyi C."/>
            <person name="Papp T."/>
            <person name="Martin F.M."/>
            <person name="Miettinen O."/>
            <person name="Hibbett D.S."/>
            <person name="Nagy L.G."/>
        </authorList>
    </citation>
    <scope>NUCLEOTIDE SEQUENCE [LARGE SCALE GENOMIC DNA]</scope>
    <source>
        <strain evidence="2 3">CBS 121175</strain>
    </source>
</reference>
<accession>A0A5C3KT40</accession>
<sequence length="256" mass="28825">MPLQSTCPLFPMAPRLPVALSQQATARFWLWLKRDIISRPSRRKSWPSYLHNQCNNSKCNHPNPPQAAKGKYSCCGRLKGDRACTGTYYVSLEATLQLMKQHKIKVKREEMLRAQGRRENGMGNGTSSRASGGYEKALPPVPLVEELSQERKRTCVVEGMAQREYRAIRRTGTLKTVVTGGHVKISTTAAKPKVERKDRVEKEHRTQLYVIQRSASPPLSRTNGPVPSPSLLAARQRGVSREKRRYYAMATAGGYF</sequence>
<protein>
    <submittedName>
        <fullName evidence="2">Uncharacterized protein</fullName>
    </submittedName>
</protein>
<name>A0A5C3KT40_COPMA</name>
<keyword evidence="3" id="KW-1185">Reference proteome</keyword>
<evidence type="ECO:0000256" key="1">
    <source>
        <dbReference type="SAM" id="MobiDB-lite"/>
    </source>
</evidence>
<organism evidence="2 3">
    <name type="scientific">Coprinopsis marcescibilis</name>
    <name type="common">Agaric fungus</name>
    <name type="synonym">Psathyrella marcescibilis</name>
    <dbReference type="NCBI Taxonomy" id="230819"/>
    <lineage>
        <taxon>Eukaryota</taxon>
        <taxon>Fungi</taxon>
        <taxon>Dikarya</taxon>
        <taxon>Basidiomycota</taxon>
        <taxon>Agaricomycotina</taxon>
        <taxon>Agaricomycetes</taxon>
        <taxon>Agaricomycetidae</taxon>
        <taxon>Agaricales</taxon>
        <taxon>Agaricineae</taxon>
        <taxon>Psathyrellaceae</taxon>
        <taxon>Coprinopsis</taxon>
    </lineage>
</organism>
<gene>
    <name evidence="2" type="ORF">FA15DRAFT_744947</name>
</gene>
<feature type="compositionally biased region" description="Polar residues" evidence="1">
    <location>
        <begin position="213"/>
        <end position="225"/>
    </location>
</feature>
<dbReference type="AlphaFoldDB" id="A0A5C3KT40"/>
<dbReference type="OrthoDB" id="10472596at2759"/>
<feature type="region of interest" description="Disordered" evidence="1">
    <location>
        <begin position="213"/>
        <end position="237"/>
    </location>
</feature>
<proteinExistence type="predicted"/>